<proteinExistence type="predicted"/>
<accession>A0ACA9RD09</accession>
<organism evidence="1 2">
    <name type="scientific">Racocetra persica</name>
    <dbReference type="NCBI Taxonomy" id="160502"/>
    <lineage>
        <taxon>Eukaryota</taxon>
        <taxon>Fungi</taxon>
        <taxon>Fungi incertae sedis</taxon>
        <taxon>Mucoromycota</taxon>
        <taxon>Glomeromycotina</taxon>
        <taxon>Glomeromycetes</taxon>
        <taxon>Diversisporales</taxon>
        <taxon>Gigasporaceae</taxon>
        <taxon>Racocetra</taxon>
    </lineage>
</organism>
<dbReference type="Proteomes" id="UP000789920">
    <property type="component" value="Unassembled WGS sequence"/>
</dbReference>
<comment type="caution">
    <text evidence="1">The sequence shown here is derived from an EMBL/GenBank/DDBJ whole genome shotgun (WGS) entry which is preliminary data.</text>
</comment>
<dbReference type="EMBL" id="CAJVQC010050158">
    <property type="protein sequence ID" value="CAG8788624.1"/>
    <property type="molecule type" value="Genomic_DNA"/>
</dbReference>
<evidence type="ECO:0000313" key="1">
    <source>
        <dbReference type="EMBL" id="CAG8788624.1"/>
    </source>
</evidence>
<sequence>IIQNNYNGTVSNSITEKLDYSKRAISRANDLMKDFSEPSNLFGFKLLVEDPTLKFPAKLLINALKLLSDISLFDYYTEDIIAHFELHLRTWVTTLEKVIYSSIVLNQEFYDKLYSSLVSFIDIHYHITLFFKQQVNLDNAGDDYSNFQNYNINFLLIHLRDCLH</sequence>
<gene>
    <name evidence="1" type="ORF">RPERSI_LOCUS18740</name>
</gene>
<feature type="non-terminal residue" evidence="1">
    <location>
        <position position="164"/>
    </location>
</feature>
<reference evidence="1" key="1">
    <citation type="submission" date="2021-06" db="EMBL/GenBank/DDBJ databases">
        <authorList>
            <person name="Kallberg Y."/>
            <person name="Tangrot J."/>
            <person name="Rosling A."/>
        </authorList>
    </citation>
    <scope>NUCLEOTIDE SEQUENCE</scope>
    <source>
        <strain evidence="1">MA461A</strain>
    </source>
</reference>
<name>A0ACA9RD09_9GLOM</name>
<keyword evidence="2" id="KW-1185">Reference proteome</keyword>
<evidence type="ECO:0000313" key="2">
    <source>
        <dbReference type="Proteomes" id="UP000789920"/>
    </source>
</evidence>
<feature type="non-terminal residue" evidence="1">
    <location>
        <position position="1"/>
    </location>
</feature>
<protein>
    <submittedName>
        <fullName evidence="1">31117_t:CDS:1</fullName>
    </submittedName>
</protein>